<feature type="transmembrane region" description="Helical" evidence="1">
    <location>
        <begin position="67"/>
        <end position="84"/>
    </location>
</feature>
<gene>
    <name evidence="2" type="ORF">IAB05_03155</name>
</gene>
<feature type="transmembrane region" description="Helical" evidence="1">
    <location>
        <begin position="32"/>
        <end position="55"/>
    </location>
</feature>
<sequence length="296" mass="30239">MDVIKVAIVFMGAFLGAGFVSGAEVARFFAGKSPFGIILIAIIFAAGFIVYSFSARLNDFDSPYTRVLIKIFSFFSLSATFAVANETGKVLFGIPLAPLTALAALALTSKQKFIKIGATASVAFALTAAVLAAVGSEPAPGAAPVDAAAVGYAVMSAVVPSFAVSAEIKAMRPNKIILTACVIAVLFTLTVFLFLSAIGENGRLISDPGAIGAGFVISAIAVLSAGVTSGGAQLNAAADTFDRRLMTAAVALALSCIGIKNILTFIYPLMAVSAAGIPALSTLFVTKKILVKKRGN</sequence>
<feature type="transmembrane region" description="Helical" evidence="1">
    <location>
        <begin position="210"/>
        <end position="232"/>
    </location>
</feature>
<feature type="transmembrane region" description="Helical" evidence="1">
    <location>
        <begin position="116"/>
        <end position="135"/>
    </location>
</feature>
<reference evidence="2" key="2">
    <citation type="journal article" date="2021" name="PeerJ">
        <title>Extensive microbial diversity within the chicken gut microbiome revealed by metagenomics and culture.</title>
        <authorList>
            <person name="Gilroy R."/>
            <person name="Ravi A."/>
            <person name="Getino M."/>
            <person name="Pursley I."/>
            <person name="Horton D.L."/>
            <person name="Alikhan N.F."/>
            <person name="Baker D."/>
            <person name="Gharbi K."/>
            <person name="Hall N."/>
            <person name="Watson M."/>
            <person name="Adriaenssens E.M."/>
            <person name="Foster-Nyarko E."/>
            <person name="Jarju S."/>
            <person name="Secka A."/>
            <person name="Antonio M."/>
            <person name="Oren A."/>
            <person name="Chaudhuri R.R."/>
            <person name="La Ragione R."/>
            <person name="Hildebrand F."/>
            <person name="Pallen M.J."/>
        </authorList>
    </citation>
    <scope>NUCLEOTIDE SEQUENCE</scope>
    <source>
        <strain evidence="2">18911</strain>
    </source>
</reference>
<dbReference type="AlphaFoldDB" id="A0A9D1MH30"/>
<protein>
    <submittedName>
        <fullName evidence="2">Uncharacterized protein</fullName>
    </submittedName>
</protein>
<evidence type="ECO:0000313" key="2">
    <source>
        <dbReference type="EMBL" id="HIU60373.1"/>
    </source>
</evidence>
<feature type="transmembrane region" description="Helical" evidence="1">
    <location>
        <begin position="147"/>
        <end position="164"/>
    </location>
</feature>
<keyword evidence="1" id="KW-0812">Transmembrane</keyword>
<organism evidence="2 3">
    <name type="scientific">Candidatus Stercoripulliclostridium merdigallinarum</name>
    <dbReference type="NCBI Taxonomy" id="2840951"/>
    <lineage>
        <taxon>Bacteria</taxon>
        <taxon>Bacillati</taxon>
        <taxon>Bacillota</taxon>
        <taxon>Clostridia</taxon>
        <taxon>Eubacteriales</taxon>
        <taxon>Candidatus Stercoripulliclostridium</taxon>
    </lineage>
</organism>
<dbReference type="Proteomes" id="UP000824094">
    <property type="component" value="Unassembled WGS sequence"/>
</dbReference>
<keyword evidence="1" id="KW-0472">Membrane</keyword>
<feature type="transmembrane region" description="Helical" evidence="1">
    <location>
        <begin position="90"/>
        <end position="109"/>
    </location>
</feature>
<name>A0A9D1MH30_9FIRM</name>
<reference evidence="2" key="1">
    <citation type="submission" date="2020-10" db="EMBL/GenBank/DDBJ databases">
        <authorList>
            <person name="Gilroy R."/>
        </authorList>
    </citation>
    <scope>NUCLEOTIDE SEQUENCE</scope>
    <source>
        <strain evidence="2">18911</strain>
    </source>
</reference>
<feature type="transmembrane region" description="Helical" evidence="1">
    <location>
        <begin position="244"/>
        <end position="263"/>
    </location>
</feature>
<proteinExistence type="predicted"/>
<evidence type="ECO:0000313" key="3">
    <source>
        <dbReference type="Proteomes" id="UP000824094"/>
    </source>
</evidence>
<evidence type="ECO:0000256" key="1">
    <source>
        <dbReference type="SAM" id="Phobius"/>
    </source>
</evidence>
<keyword evidence="1" id="KW-1133">Transmembrane helix</keyword>
<dbReference type="EMBL" id="DVNF01000089">
    <property type="protein sequence ID" value="HIU60373.1"/>
    <property type="molecule type" value="Genomic_DNA"/>
</dbReference>
<comment type="caution">
    <text evidence="2">The sequence shown here is derived from an EMBL/GenBank/DDBJ whole genome shotgun (WGS) entry which is preliminary data.</text>
</comment>
<accession>A0A9D1MH30</accession>
<feature type="transmembrane region" description="Helical" evidence="1">
    <location>
        <begin position="176"/>
        <end position="198"/>
    </location>
</feature>